<dbReference type="GO" id="GO:0008033">
    <property type="term" value="P:tRNA processing"/>
    <property type="evidence" value="ECO:0007669"/>
    <property type="project" value="UniProtKB-KW"/>
</dbReference>
<name>A0AAU9IRY1_9CILI</name>
<proteinExistence type="inferred from homology"/>
<dbReference type="AlphaFoldDB" id="A0AAU9IRY1"/>
<keyword evidence="3" id="KW-0862">Zinc</keyword>
<dbReference type="InterPro" id="IPR007175">
    <property type="entry name" value="Rpr2/Snm1/Rpp21"/>
</dbReference>
<reference evidence="5" key="1">
    <citation type="submission" date="2021-09" db="EMBL/GenBank/DDBJ databases">
        <authorList>
            <consortium name="AG Swart"/>
            <person name="Singh M."/>
            <person name="Singh A."/>
            <person name="Seah K."/>
            <person name="Emmerich C."/>
        </authorList>
    </citation>
    <scope>NUCLEOTIDE SEQUENCE</scope>
    <source>
        <strain evidence="5">ATCC30299</strain>
    </source>
</reference>
<comment type="similarity">
    <text evidence="4">Belongs to the eukaryotic/archaeal RNase P protein component 4 family.</text>
</comment>
<dbReference type="Gene3D" id="1.20.5.420">
    <property type="entry name" value="Immunoglobulin FC, subunit C"/>
    <property type="match status" value="1"/>
</dbReference>
<organism evidence="5 6">
    <name type="scientific">Blepharisma stoltei</name>
    <dbReference type="NCBI Taxonomy" id="1481888"/>
    <lineage>
        <taxon>Eukaryota</taxon>
        <taxon>Sar</taxon>
        <taxon>Alveolata</taxon>
        <taxon>Ciliophora</taxon>
        <taxon>Postciliodesmatophora</taxon>
        <taxon>Heterotrichea</taxon>
        <taxon>Heterotrichida</taxon>
        <taxon>Blepharismidae</taxon>
        <taxon>Blepharisma</taxon>
    </lineage>
</organism>
<evidence type="ECO:0000256" key="2">
    <source>
        <dbReference type="ARBA" id="ARBA00022723"/>
    </source>
</evidence>
<evidence type="ECO:0000256" key="3">
    <source>
        <dbReference type="ARBA" id="ARBA00022833"/>
    </source>
</evidence>
<dbReference type="Pfam" id="PF04032">
    <property type="entry name" value="Rpr2"/>
    <property type="match status" value="1"/>
</dbReference>
<keyword evidence="1" id="KW-0819">tRNA processing</keyword>
<evidence type="ECO:0000256" key="4">
    <source>
        <dbReference type="ARBA" id="ARBA00038402"/>
    </source>
</evidence>
<dbReference type="Proteomes" id="UP001162131">
    <property type="component" value="Unassembled WGS sequence"/>
</dbReference>
<dbReference type="GO" id="GO:0005655">
    <property type="term" value="C:nucleolar ribonuclease P complex"/>
    <property type="evidence" value="ECO:0007669"/>
    <property type="project" value="TreeGrafter"/>
</dbReference>
<dbReference type="EMBL" id="CAJZBQ010000012">
    <property type="protein sequence ID" value="CAG9314515.1"/>
    <property type="molecule type" value="Genomic_DNA"/>
</dbReference>
<evidence type="ECO:0000256" key="1">
    <source>
        <dbReference type="ARBA" id="ARBA00022694"/>
    </source>
</evidence>
<keyword evidence="6" id="KW-1185">Reference proteome</keyword>
<keyword evidence="2" id="KW-0479">Metal-binding</keyword>
<protein>
    <submittedName>
        <fullName evidence="5">Uncharacterized protein</fullName>
    </submittedName>
</protein>
<comment type="caution">
    <text evidence="5">The sequence shown here is derived from an EMBL/GenBank/DDBJ whole genome shotgun (WGS) entry which is preliminary data.</text>
</comment>
<sequence>MDLNRIPGNEGFRRINFLFQAAIEIFNRSPKIAQLYIKDMRLIAEKLVLRLDPSLKREFCKKCSYLLTHLPKQTQCLGSRLYATTVCPSCKYIKKIKIN</sequence>
<evidence type="ECO:0000313" key="6">
    <source>
        <dbReference type="Proteomes" id="UP001162131"/>
    </source>
</evidence>
<dbReference type="GO" id="GO:0046872">
    <property type="term" value="F:metal ion binding"/>
    <property type="evidence" value="ECO:0007669"/>
    <property type="project" value="UniProtKB-KW"/>
</dbReference>
<dbReference type="PANTHER" id="PTHR14742">
    <property type="entry name" value="RIBONUCLEASE P SUBUNIT P21"/>
    <property type="match status" value="1"/>
</dbReference>
<gene>
    <name evidence="5" type="ORF">BSTOLATCC_MIC11517</name>
</gene>
<accession>A0AAU9IRY1</accession>
<evidence type="ECO:0000313" key="5">
    <source>
        <dbReference type="EMBL" id="CAG9314515.1"/>
    </source>
</evidence>
<dbReference type="PANTHER" id="PTHR14742:SF0">
    <property type="entry name" value="RIBONUCLEASE P PROTEIN SUBUNIT P21"/>
    <property type="match status" value="1"/>
</dbReference>